<gene>
    <name evidence="1" type="ordered locus">KPK_4293</name>
</gene>
<protein>
    <submittedName>
        <fullName evidence="1">Uncharacterized protein</fullName>
    </submittedName>
</protein>
<dbReference type="EMBL" id="CP000964">
    <property type="protein sequence ID" value="ACI07845.1"/>
    <property type="molecule type" value="Genomic_DNA"/>
</dbReference>
<sequence>MRKKAVRKQKRKSPVKTGLYIALEWEIISRKPAGYVNPAP</sequence>
<organism evidence="1 2">
    <name type="scientific">Klebsiella variicola (strain 342)</name>
    <name type="common">Klebsiella pneumoniae</name>
    <dbReference type="NCBI Taxonomy" id="507522"/>
    <lineage>
        <taxon>Bacteria</taxon>
        <taxon>Pseudomonadati</taxon>
        <taxon>Pseudomonadota</taxon>
        <taxon>Gammaproteobacteria</taxon>
        <taxon>Enterobacterales</taxon>
        <taxon>Enterobacteriaceae</taxon>
        <taxon>Klebsiella/Raoultella group</taxon>
        <taxon>Klebsiella</taxon>
        <taxon>Klebsiella pneumoniae complex</taxon>
    </lineage>
</organism>
<accession>B5Y0V3</accession>
<name>B5Y0V3_KLEV3</name>
<evidence type="ECO:0000313" key="2">
    <source>
        <dbReference type="Proteomes" id="UP000001734"/>
    </source>
</evidence>
<proteinExistence type="predicted"/>
<dbReference type="KEGG" id="kpe:KPK_4293"/>
<dbReference type="AlphaFoldDB" id="B5Y0V3"/>
<evidence type="ECO:0000313" key="1">
    <source>
        <dbReference type="EMBL" id="ACI07845.1"/>
    </source>
</evidence>
<dbReference type="BioCyc" id="KPNE507522:GI0B-4275-MONOMER"/>
<dbReference type="HOGENOM" id="CLU_3291121_0_0_6"/>
<dbReference type="Proteomes" id="UP000001734">
    <property type="component" value="Chromosome"/>
</dbReference>
<reference evidence="1 2" key="1">
    <citation type="journal article" date="2008" name="PLoS Genet.">
        <title>Complete genome sequence of the N2-fixing broad host range endophyte Klebsiella pneumoniae 342 and virulence predictions verified in mice.</title>
        <authorList>
            <person name="Fouts D.E."/>
            <person name="Tyler H.L."/>
            <person name="DeBoy R.T."/>
            <person name="Daugherty S."/>
            <person name="Ren Q."/>
            <person name="Badger J.H."/>
            <person name="Durkin A.S."/>
            <person name="Huot H."/>
            <person name="Shrivastava S."/>
            <person name="Kothari S."/>
            <person name="Dodson R.J."/>
            <person name="Mohamoud Y."/>
            <person name="Khouri H."/>
            <person name="Roesch L.F."/>
            <person name="Krogfelt K.A."/>
            <person name="Struve C."/>
            <person name="Triplett E.W."/>
            <person name="Methe B.A."/>
        </authorList>
    </citation>
    <scope>NUCLEOTIDE SEQUENCE [LARGE SCALE GENOMIC DNA]</scope>
    <source>
        <strain evidence="1 2">342</strain>
    </source>
</reference>